<dbReference type="EMBL" id="RAZT01000006">
    <property type="protein sequence ID" value="RKN32380.1"/>
    <property type="molecule type" value="Genomic_DNA"/>
</dbReference>
<dbReference type="AlphaFoldDB" id="A0A3A9Y3N8"/>
<organism evidence="1 2">
    <name type="scientific">Micromonospora musae</name>
    <dbReference type="NCBI Taxonomy" id="1894970"/>
    <lineage>
        <taxon>Bacteria</taxon>
        <taxon>Bacillati</taxon>
        <taxon>Actinomycetota</taxon>
        <taxon>Actinomycetes</taxon>
        <taxon>Micromonosporales</taxon>
        <taxon>Micromonosporaceae</taxon>
        <taxon>Micromonospora</taxon>
    </lineage>
</organism>
<comment type="caution">
    <text evidence="1">The sequence shown here is derived from an EMBL/GenBank/DDBJ whole genome shotgun (WGS) entry which is preliminary data.</text>
</comment>
<evidence type="ECO:0000313" key="2">
    <source>
        <dbReference type="Proteomes" id="UP000275865"/>
    </source>
</evidence>
<dbReference type="Proteomes" id="UP000275865">
    <property type="component" value="Unassembled WGS sequence"/>
</dbReference>
<accession>A0A3A9Y3N8</accession>
<evidence type="ECO:0000313" key="1">
    <source>
        <dbReference type="EMBL" id="RKN32380.1"/>
    </source>
</evidence>
<proteinExistence type="predicted"/>
<dbReference type="RefSeq" id="WP_120689183.1">
    <property type="nucleotide sequence ID" value="NZ_RAZT01000006.1"/>
</dbReference>
<name>A0A3A9Y3N8_9ACTN</name>
<reference evidence="1 2" key="1">
    <citation type="submission" date="2018-09" db="EMBL/GenBank/DDBJ databases">
        <title>Micromonospora sp. nov. MS1-9, isolated from a root of Musa sp.</title>
        <authorList>
            <person name="Kuncharoen N."/>
            <person name="Kudo T."/>
            <person name="Ohkuma M."/>
            <person name="Yuki M."/>
            <person name="Tanasupawat S."/>
        </authorList>
    </citation>
    <scope>NUCLEOTIDE SEQUENCE [LARGE SCALE GENOMIC DNA]</scope>
    <source>
        <strain evidence="1 2">MS1-9</strain>
    </source>
</reference>
<gene>
    <name evidence="1" type="ORF">D7044_14145</name>
</gene>
<sequence length="146" mass="15965">MELALVVLPNGRDIALTEVHLTSTYGGLLEGYPMRRLNDMIMGGLAQRAARVLPGAPVHVVDPPRTRESDLNVGSLPFGPVESLPAVIVMRWFSSGPVDDGKDPVLHRSRLVIVWLQDHVALPSPEGAPAGLTVVDWERWAEDFEI</sequence>
<protein>
    <submittedName>
        <fullName evidence="1">Uncharacterized protein</fullName>
    </submittedName>
</protein>